<gene>
    <name evidence="5" type="ORF">BN1012_Phect91</name>
</gene>
<dbReference type="HOGENOM" id="CLU_021322_0_2_5"/>
<dbReference type="CDD" id="cd18103">
    <property type="entry name" value="SpoU-like_RlmB"/>
    <property type="match status" value="1"/>
</dbReference>
<dbReference type="Proteomes" id="UP000032160">
    <property type="component" value="Chromosome I"/>
</dbReference>
<name>X5MK72_9HYPH</name>
<keyword evidence="2 5" id="KW-0808">Transferase</keyword>
<dbReference type="PANTHER" id="PTHR46429:SF1">
    <property type="entry name" value="23S RRNA (GUANOSINE-2'-O-)-METHYLTRANSFERASE RLMB"/>
    <property type="match status" value="1"/>
</dbReference>
<dbReference type="InterPro" id="IPR029064">
    <property type="entry name" value="Ribosomal_eL30-like_sf"/>
</dbReference>
<accession>X5MK72</accession>
<evidence type="ECO:0000256" key="2">
    <source>
        <dbReference type="ARBA" id="ARBA00022679"/>
    </source>
</evidence>
<protein>
    <submittedName>
        <fullName evidence="5">23S rRNA (Guanosine-2'-O-)-methyltransferase rlmB</fullName>
    </submittedName>
</protein>
<dbReference type="NCBIfam" id="TIGR00186">
    <property type="entry name" value="rRNA_methyl_3"/>
    <property type="match status" value="1"/>
</dbReference>
<keyword evidence="6" id="KW-1185">Reference proteome</keyword>
<dbReference type="Gene3D" id="3.40.1280.10">
    <property type="match status" value="1"/>
</dbReference>
<dbReference type="Pfam" id="PF08032">
    <property type="entry name" value="SpoU_sub_bind"/>
    <property type="match status" value="1"/>
</dbReference>
<sequence length="321" mass="33435">MSDDRNSGPKRPASGRSGRGGNAGGDRNRSNRRGSGPQRSGAKRTGGKGGEGRSNAGGSGRQHAGRPRQASQQIVDGPDWLYGAHAVRAALMNPKRRLLRLIATENGSETIAEPARQRGLQIEKADSKDMDRMFAPGTVHQGIALRVAPLPDPVLADILGASNAADENGEPTKPLVILDQVTDPQNVGAVLRSAAVFGARAVIVTRRNSPPITGTLAKAASGAVEQMPLVQVPNVAQAIAVLQSEGWFTVGLEGTGDKSLAQMDLTGKIAIIMGAEGAGLRRLTAERCDLLAKIPGEPGFASLNVSNATAVALYEISRQRG</sequence>
<dbReference type="PATRIC" id="fig|1458461.3.peg.91"/>
<dbReference type="RefSeq" id="WP_052534859.1">
    <property type="nucleotide sequence ID" value="NZ_HG966617.1"/>
</dbReference>
<reference evidence="5 6" key="1">
    <citation type="journal article" date="2014" name="Front. Genet.">
        <title>Genome and metabolic network of "Candidatus Phaeomarinobacter ectocarpi" Ec32, a new candidate genus of Alphaproteobacteria frequently associated with brown algae.</title>
        <authorList>
            <person name="Dittami S.M."/>
            <person name="Barbeyron T."/>
            <person name="Boyen C."/>
            <person name="Cambefort J."/>
            <person name="Collet G."/>
            <person name="Delage L."/>
            <person name="Gobet A."/>
            <person name="Groisillier A."/>
            <person name="Leblanc C."/>
            <person name="Michel G."/>
            <person name="Scornet D."/>
            <person name="Siegel A."/>
            <person name="Tapia J.E."/>
            <person name="Tonon T."/>
        </authorList>
    </citation>
    <scope>NUCLEOTIDE SEQUENCE [LARGE SCALE GENOMIC DNA]</scope>
    <source>
        <strain evidence="5 6">Ec32</strain>
    </source>
</reference>
<dbReference type="InterPro" id="IPR029028">
    <property type="entry name" value="Alpha/beta_knot_MTases"/>
</dbReference>
<dbReference type="Pfam" id="PF00588">
    <property type="entry name" value="SpoU_methylase"/>
    <property type="match status" value="1"/>
</dbReference>
<evidence type="ECO:0000313" key="6">
    <source>
        <dbReference type="Proteomes" id="UP000032160"/>
    </source>
</evidence>
<proteinExistence type="predicted"/>
<dbReference type="STRING" id="1458461.BN1012_Phect91"/>
<evidence type="ECO:0000313" key="5">
    <source>
        <dbReference type="EMBL" id="CDO58305.1"/>
    </source>
</evidence>
<dbReference type="InterPro" id="IPR001537">
    <property type="entry name" value="SpoU_MeTrfase"/>
</dbReference>
<dbReference type="GO" id="GO:0003723">
    <property type="term" value="F:RNA binding"/>
    <property type="evidence" value="ECO:0007669"/>
    <property type="project" value="InterPro"/>
</dbReference>
<dbReference type="InterPro" id="IPR013123">
    <property type="entry name" value="SpoU_subst-bd"/>
</dbReference>
<dbReference type="GO" id="GO:0032259">
    <property type="term" value="P:methylation"/>
    <property type="evidence" value="ECO:0007669"/>
    <property type="project" value="UniProtKB-KW"/>
</dbReference>
<dbReference type="GO" id="GO:0008173">
    <property type="term" value="F:RNA methyltransferase activity"/>
    <property type="evidence" value="ECO:0007669"/>
    <property type="project" value="InterPro"/>
</dbReference>
<dbReference type="Gene3D" id="3.30.1330.30">
    <property type="match status" value="1"/>
</dbReference>
<dbReference type="SUPFAM" id="SSF55315">
    <property type="entry name" value="L30e-like"/>
    <property type="match status" value="1"/>
</dbReference>
<dbReference type="OrthoDB" id="9785673at2"/>
<dbReference type="GO" id="GO:0006396">
    <property type="term" value="P:RNA processing"/>
    <property type="evidence" value="ECO:0007669"/>
    <property type="project" value="InterPro"/>
</dbReference>
<keyword evidence="1 5" id="KW-0489">Methyltransferase</keyword>
<dbReference type="PANTHER" id="PTHR46429">
    <property type="entry name" value="23S RRNA (GUANOSINE-2'-O-)-METHYLTRANSFERASE RLMB"/>
    <property type="match status" value="1"/>
</dbReference>
<feature type="region of interest" description="Disordered" evidence="3">
    <location>
        <begin position="1"/>
        <end position="75"/>
    </location>
</feature>
<dbReference type="SUPFAM" id="SSF75217">
    <property type="entry name" value="alpha/beta knot"/>
    <property type="match status" value="1"/>
</dbReference>
<organism evidence="5 6">
    <name type="scientific">Candidatus Phaeomarinibacter ectocarpi</name>
    <dbReference type="NCBI Taxonomy" id="1458461"/>
    <lineage>
        <taxon>Bacteria</taxon>
        <taxon>Pseudomonadati</taxon>
        <taxon>Pseudomonadota</taxon>
        <taxon>Alphaproteobacteria</taxon>
        <taxon>Hyphomicrobiales</taxon>
        <taxon>Parvibaculaceae</taxon>
        <taxon>Candidatus Phaeomarinibacter</taxon>
    </lineage>
</organism>
<evidence type="ECO:0000259" key="4">
    <source>
        <dbReference type="SMART" id="SM00967"/>
    </source>
</evidence>
<evidence type="ECO:0000256" key="3">
    <source>
        <dbReference type="SAM" id="MobiDB-lite"/>
    </source>
</evidence>
<dbReference type="GO" id="GO:0005829">
    <property type="term" value="C:cytosol"/>
    <property type="evidence" value="ECO:0007669"/>
    <property type="project" value="TreeGrafter"/>
</dbReference>
<dbReference type="KEGG" id="pect:BN1012_Phect91"/>
<dbReference type="EMBL" id="HG966617">
    <property type="protein sequence ID" value="CDO58305.1"/>
    <property type="molecule type" value="Genomic_DNA"/>
</dbReference>
<evidence type="ECO:0000256" key="1">
    <source>
        <dbReference type="ARBA" id="ARBA00022603"/>
    </source>
</evidence>
<dbReference type="AlphaFoldDB" id="X5MK72"/>
<dbReference type="InterPro" id="IPR029026">
    <property type="entry name" value="tRNA_m1G_MTases_N"/>
</dbReference>
<dbReference type="InterPro" id="IPR004441">
    <property type="entry name" value="rRNA_MeTrfase_TrmH"/>
</dbReference>
<dbReference type="SMART" id="SM00967">
    <property type="entry name" value="SpoU_sub_bind"/>
    <property type="match status" value="1"/>
</dbReference>
<feature type="domain" description="RNA 2-O ribose methyltransferase substrate binding" evidence="4">
    <location>
        <begin position="80"/>
        <end position="153"/>
    </location>
</feature>